<feature type="transmembrane region" description="Helical" evidence="13">
    <location>
        <begin position="21"/>
        <end position="45"/>
    </location>
</feature>
<reference evidence="15 16" key="1">
    <citation type="submission" date="2024-10" db="EMBL/GenBank/DDBJ databases">
        <title>Updated reference genomes for cyclostephanoid diatoms.</title>
        <authorList>
            <person name="Roberts W.R."/>
            <person name="Alverson A.J."/>
        </authorList>
    </citation>
    <scope>NUCLEOTIDE SEQUENCE [LARGE SCALE GENOMIC DNA]</scope>
    <source>
        <strain evidence="15 16">AJA010-31</strain>
    </source>
</reference>
<name>A0ABD3QKE9_9STRA</name>
<evidence type="ECO:0000256" key="2">
    <source>
        <dbReference type="ARBA" id="ARBA00004524"/>
    </source>
</evidence>
<dbReference type="GO" id="GO:0005789">
    <property type="term" value="C:endoplasmic reticulum membrane"/>
    <property type="evidence" value="ECO:0007669"/>
    <property type="project" value="UniProtKB-SubCell"/>
</dbReference>
<dbReference type="InterPro" id="IPR001104">
    <property type="entry name" value="3-oxo-5_a-steroid_4-DH_C"/>
</dbReference>
<evidence type="ECO:0000256" key="10">
    <source>
        <dbReference type="ARBA" id="ARBA00023002"/>
    </source>
</evidence>
<evidence type="ECO:0000256" key="6">
    <source>
        <dbReference type="ARBA" id="ARBA00022824"/>
    </source>
</evidence>
<proteinExistence type="inferred from homology"/>
<keyword evidence="7" id="KW-0492">Microsome</keyword>
<dbReference type="Gene3D" id="1.20.120.1630">
    <property type="match status" value="1"/>
</dbReference>
<comment type="subcellular location">
    <subcellularLocation>
        <location evidence="1">Endoplasmic reticulum membrane</location>
        <topology evidence="1">Multi-pass membrane protein</topology>
    </subcellularLocation>
    <subcellularLocation>
        <location evidence="2">Microsome membrane</location>
    </subcellularLocation>
</comment>
<comment type="similarity">
    <text evidence="3">Belongs to the steroid 5-alpha reductase family.</text>
</comment>
<comment type="caution">
    <text evidence="15">The sequence shown here is derived from an EMBL/GenBank/DDBJ whole genome shotgun (WGS) entry which is preliminary data.</text>
</comment>
<dbReference type="GO" id="GO:0016491">
    <property type="term" value="F:oxidoreductase activity"/>
    <property type="evidence" value="ECO:0007669"/>
    <property type="project" value="UniProtKB-KW"/>
</dbReference>
<evidence type="ECO:0000256" key="8">
    <source>
        <dbReference type="ARBA" id="ARBA00022857"/>
    </source>
</evidence>
<dbReference type="GO" id="GO:0006629">
    <property type="term" value="P:lipid metabolic process"/>
    <property type="evidence" value="ECO:0007669"/>
    <property type="project" value="UniProtKB-KW"/>
</dbReference>
<accession>A0ABD3QKE9</accession>
<evidence type="ECO:0000256" key="9">
    <source>
        <dbReference type="ARBA" id="ARBA00022989"/>
    </source>
</evidence>
<evidence type="ECO:0000256" key="3">
    <source>
        <dbReference type="ARBA" id="ARBA00007742"/>
    </source>
</evidence>
<keyword evidence="12 13" id="KW-0472">Membrane</keyword>
<protein>
    <recommendedName>
        <fullName evidence="14">3-oxo-5-alpha-steroid 4-dehydrogenase C-terminal domain-containing protein</fullName>
    </recommendedName>
</protein>
<keyword evidence="9 13" id="KW-1133">Transmembrane helix</keyword>
<evidence type="ECO:0000259" key="14">
    <source>
        <dbReference type="Pfam" id="PF02544"/>
    </source>
</evidence>
<evidence type="ECO:0000256" key="4">
    <source>
        <dbReference type="ARBA" id="ARBA00022692"/>
    </source>
</evidence>
<evidence type="ECO:0000313" key="16">
    <source>
        <dbReference type="Proteomes" id="UP001530400"/>
    </source>
</evidence>
<keyword evidence="4 13" id="KW-0812">Transmembrane</keyword>
<dbReference type="Pfam" id="PF02544">
    <property type="entry name" value="Steroid_dh"/>
    <property type="match status" value="1"/>
</dbReference>
<dbReference type="GO" id="GO:0030154">
    <property type="term" value="P:cell differentiation"/>
    <property type="evidence" value="ECO:0007669"/>
    <property type="project" value="UniProtKB-KW"/>
</dbReference>
<evidence type="ECO:0000313" key="15">
    <source>
        <dbReference type="EMBL" id="KAL3800705.1"/>
    </source>
</evidence>
<keyword evidence="16" id="KW-1185">Reference proteome</keyword>
<dbReference type="PANTHER" id="PTHR10556:SF57">
    <property type="entry name" value="3-OXO-5-ALPHA-STEROID 4-DEHYDROGENASE 1"/>
    <property type="match status" value="1"/>
</dbReference>
<evidence type="ECO:0000256" key="7">
    <source>
        <dbReference type="ARBA" id="ARBA00022848"/>
    </source>
</evidence>
<keyword evidence="10" id="KW-0560">Oxidoreductase</keyword>
<feature type="transmembrane region" description="Helical" evidence="13">
    <location>
        <begin position="126"/>
        <end position="147"/>
    </location>
</feature>
<keyword evidence="11" id="KW-0443">Lipid metabolism</keyword>
<dbReference type="PROSITE" id="PS50244">
    <property type="entry name" value="S5A_REDUCTASE"/>
    <property type="match status" value="1"/>
</dbReference>
<evidence type="ECO:0000256" key="11">
    <source>
        <dbReference type="ARBA" id="ARBA00023098"/>
    </source>
</evidence>
<dbReference type="PANTHER" id="PTHR10556">
    <property type="entry name" value="3-OXO-5-ALPHA-STEROID 4-DEHYDROGENASE"/>
    <property type="match status" value="1"/>
</dbReference>
<evidence type="ECO:0000256" key="13">
    <source>
        <dbReference type="SAM" id="Phobius"/>
    </source>
</evidence>
<dbReference type="Proteomes" id="UP001530400">
    <property type="component" value="Unassembled WGS sequence"/>
</dbReference>
<dbReference type="InterPro" id="IPR039357">
    <property type="entry name" value="SRD5A/TECR"/>
</dbReference>
<evidence type="ECO:0000256" key="12">
    <source>
        <dbReference type="ARBA" id="ARBA00023136"/>
    </source>
</evidence>
<evidence type="ECO:0000256" key="5">
    <source>
        <dbReference type="ARBA" id="ARBA00022782"/>
    </source>
</evidence>
<feature type="transmembrane region" description="Helical" evidence="13">
    <location>
        <begin position="65"/>
        <end position="82"/>
    </location>
</feature>
<evidence type="ECO:0000256" key="1">
    <source>
        <dbReference type="ARBA" id="ARBA00004477"/>
    </source>
</evidence>
<sequence length="181" mass="20424">MHYVNRAIIYPLRMNRSSQPVPLVVILSAVAFTALNGYLQCFYLGHIEKLNPLTISASGVHNLQVLVGISIFFIGMGINIYSDGVLRNLRSQNKDTNATTRRYYIPKGVFFTLISCPNFAGEILEWLGFAIASNFSLPSVAFVCYTASNLVPRGIAHHEWYKNKFEEYPSERKWAVIPFIA</sequence>
<feature type="transmembrane region" description="Helical" evidence="13">
    <location>
        <begin position="103"/>
        <end position="120"/>
    </location>
</feature>
<dbReference type="EMBL" id="JALLPJ020000155">
    <property type="protein sequence ID" value="KAL3800705.1"/>
    <property type="molecule type" value="Genomic_DNA"/>
</dbReference>
<organism evidence="15 16">
    <name type="scientific">Cyclotella atomus</name>
    <dbReference type="NCBI Taxonomy" id="382360"/>
    <lineage>
        <taxon>Eukaryota</taxon>
        <taxon>Sar</taxon>
        <taxon>Stramenopiles</taxon>
        <taxon>Ochrophyta</taxon>
        <taxon>Bacillariophyta</taxon>
        <taxon>Coscinodiscophyceae</taxon>
        <taxon>Thalassiosirophycidae</taxon>
        <taxon>Stephanodiscales</taxon>
        <taxon>Stephanodiscaceae</taxon>
        <taxon>Cyclotella</taxon>
    </lineage>
</organism>
<feature type="domain" description="3-oxo-5-alpha-steroid 4-dehydrogenase C-terminal" evidence="14">
    <location>
        <begin position="20"/>
        <end position="180"/>
    </location>
</feature>
<keyword evidence="5" id="KW-0221">Differentiation</keyword>
<keyword evidence="8" id="KW-0521">NADP</keyword>
<dbReference type="FunFam" id="1.20.120.1630:FF:000014">
    <property type="entry name" value="Steroid 5-alpha reductase, putative"/>
    <property type="match status" value="1"/>
</dbReference>
<gene>
    <name evidence="15" type="ORF">ACHAWO_013247</name>
</gene>
<dbReference type="AlphaFoldDB" id="A0ABD3QKE9"/>
<keyword evidence="6" id="KW-0256">Endoplasmic reticulum</keyword>